<sequence length="79" mass="8426">LAVAAWMAYVARGRDARGRELPLDDPLSDRLRAAAAAGAGDPKRLVGSLLQVEEVFGTDLPEQEGFRGVLVDHVARLTA</sequence>
<dbReference type="Proteomes" id="UP001597053">
    <property type="component" value="Unassembled WGS sequence"/>
</dbReference>
<accession>A0ABW3A036</accession>
<dbReference type="InterPro" id="IPR008927">
    <property type="entry name" value="6-PGluconate_DH-like_C_sf"/>
</dbReference>
<protein>
    <submittedName>
        <fullName evidence="1">Mannitol dehydrogenase family protein</fullName>
    </submittedName>
</protein>
<proteinExistence type="predicted"/>
<evidence type="ECO:0000313" key="2">
    <source>
        <dbReference type="Proteomes" id="UP001597053"/>
    </source>
</evidence>
<dbReference type="EMBL" id="JBHTHM010000277">
    <property type="protein sequence ID" value="MFD0783974.1"/>
    <property type="molecule type" value="Genomic_DNA"/>
</dbReference>
<evidence type="ECO:0000313" key="1">
    <source>
        <dbReference type="EMBL" id="MFD0783974.1"/>
    </source>
</evidence>
<dbReference type="Gene3D" id="1.10.1040.10">
    <property type="entry name" value="N-(1-d-carboxylethyl)-l-norvaline Dehydrogenase, domain 2"/>
    <property type="match status" value="1"/>
</dbReference>
<feature type="non-terminal residue" evidence="1">
    <location>
        <position position="1"/>
    </location>
</feature>
<reference evidence="2" key="1">
    <citation type="journal article" date="2019" name="Int. J. Syst. Evol. Microbiol.">
        <title>The Global Catalogue of Microorganisms (GCM) 10K type strain sequencing project: providing services to taxonomists for standard genome sequencing and annotation.</title>
        <authorList>
            <consortium name="The Broad Institute Genomics Platform"/>
            <consortium name="The Broad Institute Genome Sequencing Center for Infectious Disease"/>
            <person name="Wu L."/>
            <person name="Ma J."/>
        </authorList>
    </citation>
    <scope>NUCLEOTIDE SEQUENCE [LARGE SCALE GENOMIC DNA]</scope>
    <source>
        <strain evidence="2">JCM 32148</strain>
    </source>
</reference>
<gene>
    <name evidence="1" type="ORF">ACFQZ8_08605</name>
</gene>
<keyword evidence="2" id="KW-1185">Reference proteome</keyword>
<comment type="caution">
    <text evidence="1">The sequence shown here is derived from an EMBL/GenBank/DDBJ whole genome shotgun (WGS) entry which is preliminary data.</text>
</comment>
<dbReference type="InterPro" id="IPR013328">
    <property type="entry name" value="6PGD_dom2"/>
</dbReference>
<organism evidence="1 2">
    <name type="scientific">Micromonospora azadirachtae</name>
    <dbReference type="NCBI Taxonomy" id="1970735"/>
    <lineage>
        <taxon>Bacteria</taxon>
        <taxon>Bacillati</taxon>
        <taxon>Actinomycetota</taxon>
        <taxon>Actinomycetes</taxon>
        <taxon>Micromonosporales</taxon>
        <taxon>Micromonosporaceae</taxon>
        <taxon>Micromonospora</taxon>
    </lineage>
</organism>
<dbReference type="SUPFAM" id="SSF48179">
    <property type="entry name" value="6-phosphogluconate dehydrogenase C-terminal domain-like"/>
    <property type="match status" value="1"/>
</dbReference>
<name>A0ABW3A036_9ACTN</name>